<dbReference type="AlphaFoldDB" id="M5BMG7"/>
<gene>
    <name evidence="1" type="ORF">BN14_13002</name>
</gene>
<feature type="non-terminal residue" evidence="1">
    <location>
        <position position="158"/>
    </location>
</feature>
<keyword evidence="1" id="KW-0255">Endonuclease</keyword>
<dbReference type="EMBL" id="HF546977">
    <property type="protein sequence ID" value="CCO27435.1"/>
    <property type="molecule type" value="Genomic_DNA"/>
</dbReference>
<keyword evidence="1" id="KW-0496">Mitochondrion</keyword>
<dbReference type="GO" id="GO:0004519">
    <property type="term" value="F:endonuclease activity"/>
    <property type="evidence" value="ECO:0007669"/>
    <property type="project" value="UniProtKB-KW"/>
</dbReference>
<evidence type="ECO:0000313" key="1">
    <source>
        <dbReference type="EMBL" id="CCO27435.1"/>
    </source>
</evidence>
<sequence length="158" mass="18167">MPTLFDGPTVLTKSVGLTLLILEPGSTFEMALELEQYCMDMLSPKLNVDMVASSSGYHEPMSEEWREYFRMLRGTKVFIYDTKTSRLIFKSESIQYLVDNLNIHRNSVNGCAATGKLFLGRFFISFEPIVEMLNEDVVSVDTLNKLSTHLRWVAYTFW</sequence>
<dbReference type="Proteomes" id="UP000012065">
    <property type="component" value="Mitochondrion MT"/>
</dbReference>
<organism evidence="1 2">
    <name type="scientific">Thanatephorus cucumeris (strain AG1-IB / isolate 7/3/14)</name>
    <name type="common">Lettuce bottom rot fungus</name>
    <name type="synonym">Rhizoctonia solani</name>
    <dbReference type="NCBI Taxonomy" id="1108050"/>
    <lineage>
        <taxon>Eukaryota</taxon>
        <taxon>Fungi</taxon>
        <taxon>Dikarya</taxon>
        <taxon>Basidiomycota</taxon>
        <taxon>Agaricomycotina</taxon>
        <taxon>Agaricomycetes</taxon>
        <taxon>Cantharellales</taxon>
        <taxon>Ceratobasidiaceae</taxon>
        <taxon>Rhizoctonia</taxon>
        <taxon>Rhizoctonia solani AG-1</taxon>
    </lineage>
</organism>
<reference evidence="1 2" key="1">
    <citation type="journal article" date="2013" name="J. Biotechnol.">
        <title>Establishment and interpretation of the genome sequence of the phytopathogenic fungus Rhizoctonia solani AG1-IB isolate 7/3/14.</title>
        <authorList>
            <person name="Wibberg D.W."/>
            <person name="Jelonek L.J."/>
            <person name="Rupp O.R."/>
            <person name="Hennig M.H."/>
            <person name="Eikmeyer F.E."/>
            <person name="Goesmann A.G."/>
            <person name="Hartmann A.H."/>
            <person name="Borriss R.B."/>
            <person name="Grosch R.G."/>
            <person name="Puehler A.P."/>
            <person name="Schlueter A.S."/>
        </authorList>
    </citation>
    <scope>NUCLEOTIDE SEQUENCE [LARGE SCALE GENOMIC DNA]</scope>
    <source>
        <strain evidence="2">AG1-IB / isolate 7/3/14</strain>
    </source>
</reference>
<keyword evidence="1" id="KW-0540">Nuclease</keyword>
<evidence type="ECO:0000313" key="2">
    <source>
        <dbReference type="Proteomes" id="UP000012065"/>
    </source>
</evidence>
<keyword evidence="1" id="KW-0378">Hydrolase</keyword>
<protein>
    <submittedName>
        <fullName evidence="1">LAGLIDADG endonuclease</fullName>
    </submittedName>
</protein>
<name>M5BMG7_THACB</name>
<geneLocation type="mitochondrion" evidence="1"/>
<proteinExistence type="predicted"/>
<accession>M5BMG7</accession>